<sequence>MILMKDLKHIVVAFDGNEDSKRAVEYGATLKKAFPEAKLTVVHVLNEKVEQRIIGNASAPGFVPAAGFYVDPVQTHPVVEVEQTDHQETNDTHSVVQNSVQNAESNTLRLLSVCRVEGKFEILEGHAPDSVCDYAARTEADLIVVGNSAKSGLEKFFLGSTSSSIAKNAPCSVFIAK</sequence>
<dbReference type="InterPro" id="IPR014729">
    <property type="entry name" value="Rossmann-like_a/b/a_fold"/>
</dbReference>
<keyword evidence="6" id="KW-1185">Reference proteome</keyword>
<dbReference type="InterPro" id="IPR006015">
    <property type="entry name" value="Universal_stress_UspA"/>
</dbReference>
<dbReference type="Proteomes" id="UP000260457">
    <property type="component" value="Chromosome"/>
</dbReference>
<evidence type="ECO:0000313" key="5">
    <source>
        <dbReference type="Proteomes" id="UP000220106"/>
    </source>
</evidence>
<dbReference type="EMBL" id="CP030926">
    <property type="protein sequence ID" value="AXN40019.1"/>
    <property type="molecule type" value="Genomic_DNA"/>
</dbReference>
<dbReference type="Proteomes" id="UP000220106">
    <property type="component" value="Unassembled WGS sequence"/>
</dbReference>
<evidence type="ECO:0000313" key="3">
    <source>
        <dbReference type="EMBL" id="AXN40019.1"/>
    </source>
</evidence>
<reference evidence="3 6" key="2">
    <citation type="submission" date="2018-07" db="EMBL/GenBank/DDBJ databases">
        <title>The molecular basis for the intramolecular migration of carboxyl group in the catabolism of para-hydroxybenzoate via gentisate.</title>
        <authorList>
            <person name="Zhao H."/>
            <person name="Xu Y."/>
            <person name="Lin S."/>
            <person name="Spain J.C."/>
            <person name="Zhou N.-Y."/>
        </authorList>
    </citation>
    <scope>NUCLEOTIDE SEQUENCE [LARGE SCALE GENOMIC DNA]</scope>
    <source>
        <strain evidence="3 6">PHB-7a</strain>
    </source>
</reference>
<dbReference type="PANTHER" id="PTHR46268">
    <property type="entry name" value="STRESS RESPONSE PROTEIN NHAX"/>
    <property type="match status" value="1"/>
</dbReference>
<evidence type="ECO:0000259" key="2">
    <source>
        <dbReference type="Pfam" id="PF00582"/>
    </source>
</evidence>
<name>A0AAX0S314_9BACI</name>
<reference evidence="4 5" key="1">
    <citation type="submission" date="2017-09" db="EMBL/GenBank/DDBJ databases">
        <title>Large-scale bioinformatics analysis of Bacillus genomes uncovers conserved roles of natural products in bacterial physiology.</title>
        <authorList>
            <consortium name="Agbiome Team Llc"/>
            <person name="Bleich R.M."/>
            <person name="Kirk G.J."/>
            <person name="Santa Maria K.C."/>
            <person name="Allen S.E."/>
            <person name="Farag S."/>
            <person name="Shank E.A."/>
            <person name="Bowers A."/>
        </authorList>
    </citation>
    <scope>NUCLEOTIDE SEQUENCE [LARGE SCALE GENOMIC DNA]</scope>
    <source>
        <strain evidence="4 5">AFS003229</strain>
    </source>
</reference>
<evidence type="ECO:0000313" key="4">
    <source>
        <dbReference type="EMBL" id="PEJ33948.1"/>
    </source>
</evidence>
<gene>
    <name evidence="4" type="ORF">CN689_10950</name>
    <name evidence="3" type="ORF">DTO10_17740</name>
</gene>
<organism evidence="4 5">
    <name type="scientific">Peribacillus butanolivorans</name>
    <dbReference type="NCBI Taxonomy" id="421767"/>
    <lineage>
        <taxon>Bacteria</taxon>
        <taxon>Bacillati</taxon>
        <taxon>Bacillota</taxon>
        <taxon>Bacilli</taxon>
        <taxon>Bacillales</taxon>
        <taxon>Bacillaceae</taxon>
        <taxon>Peribacillus</taxon>
    </lineage>
</organism>
<dbReference type="SUPFAM" id="SSF52402">
    <property type="entry name" value="Adenine nucleotide alpha hydrolases-like"/>
    <property type="match status" value="1"/>
</dbReference>
<dbReference type="KEGG" id="pbut:DTO10_17740"/>
<comment type="similarity">
    <text evidence="1">Belongs to the universal stress protein A family.</text>
</comment>
<feature type="domain" description="UspA" evidence="2">
    <location>
        <begin position="8"/>
        <end position="48"/>
    </location>
</feature>
<protein>
    <submittedName>
        <fullName evidence="4">Regulator</fullName>
    </submittedName>
    <submittedName>
        <fullName evidence="3">Universal stress protein</fullName>
    </submittedName>
</protein>
<dbReference type="Gene3D" id="3.40.50.620">
    <property type="entry name" value="HUPs"/>
    <property type="match status" value="1"/>
</dbReference>
<dbReference type="PANTHER" id="PTHR46268:SF6">
    <property type="entry name" value="UNIVERSAL STRESS PROTEIN UP12"/>
    <property type="match status" value="1"/>
</dbReference>
<evidence type="ECO:0000313" key="6">
    <source>
        <dbReference type="Proteomes" id="UP000260457"/>
    </source>
</evidence>
<dbReference type="Pfam" id="PF00582">
    <property type="entry name" value="Usp"/>
    <property type="match status" value="2"/>
</dbReference>
<accession>A0AAX0S314</accession>
<dbReference type="CDD" id="cd00293">
    <property type="entry name" value="USP-like"/>
    <property type="match status" value="1"/>
</dbReference>
<dbReference type="EMBL" id="NUEQ01000015">
    <property type="protein sequence ID" value="PEJ33948.1"/>
    <property type="molecule type" value="Genomic_DNA"/>
</dbReference>
<dbReference type="PRINTS" id="PR01438">
    <property type="entry name" value="UNVRSLSTRESS"/>
</dbReference>
<dbReference type="InterPro" id="IPR006016">
    <property type="entry name" value="UspA"/>
</dbReference>
<dbReference type="AlphaFoldDB" id="A0AAX0S314"/>
<evidence type="ECO:0000256" key="1">
    <source>
        <dbReference type="ARBA" id="ARBA00008791"/>
    </source>
</evidence>
<proteinExistence type="inferred from homology"/>
<feature type="domain" description="UspA" evidence="2">
    <location>
        <begin position="107"/>
        <end position="177"/>
    </location>
</feature>